<evidence type="ECO:0000313" key="6">
    <source>
        <dbReference type="EMBL" id="MBB5133405.1"/>
    </source>
</evidence>
<dbReference type="SUPFAM" id="SSF46689">
    <property type="entry name" value="Homeodomain-like"/>
    <property type="match status" value="1"/>
</dbReference>
<dbReference type="PROSITE" id="PS50977">
    <property type="entry name" value="HTH_TETR_2"/>
    <property type="match status" value="1"/>
</dbReference>
<name>A0A840PBM9_9ACTN</name>
<dbReference type="PANTHER" id="PTHR30055">
    <property type="entry name" value="HTH-TYPE TRANSCRIPTIONAL REGULATOR RUTR"/>
    <property type="match status" value="1"/>
</dbReference>
<dbReference type="InterPro" id="IPR050109">
    <property type="entry name" value="HTH-type_TetR-like_transc_reg"/>
</dbReference>
<proteinExistence type="predicted"/>
<dbReference type="InterPro" id="IPR041490">
    <property type="entry name" value="KstR2_TetR_C"/>
</dbReference>
<protein>
    <submittedName>
        <fullName evidence="6">AcrR family transcriptional regulator</fullName>
    </submittedName>
</protein>
<evidence type="ECO:0000256" key="1">
    <source>
        <dbReference type="ARBA" id="ARBA00023015"/>
    </source>
</evidence>
<dbReference type="AlphaFoldDB" id="A0A840PBM9"/>
<sequence>MRTDSRPTGRTFVEEARRRQIIDAAIVTVAERGYANASLAQIAATAGISKSVISYHFAGKEELLREVVTQVYAECGEAVEAALGACDTWSDRLAAFITAELDYMRHNRHKWLAASEIVISHRDESGTPLYLKARDETQGFEWVLEEGRRAGEFGDDFDVRIAALTLLHALDGVLTEWQKDATLDLEDYGRRLVRFVLRAVRKEAPS</sequence>
<dbReference type="GO" id="GO:0000976">
    <property type="term" value="F:transcription cis-regulatory region binding"/>
    <property type="evidence" value="ECO:0007669"/>
    <property type="project" value="TreeGrafter"/>
</dbReference>
<dbReference type="InterPro" id="IPR009057">
    <property type="entry name" value="Homeodomain-like_sf"/>
</dbReference>
<keyword evidence="2 4" id="KW-0238">DNA-binding</keyword>
<gene>
    <name evidence="6" type="ORF">HNP84_003131</name>
</gene>
<dbReference type="PRINTS" id="PR00455">
    <property type="entry name" value="HTHTETR"/>
</dbReference>
<comment type="caution">
    <text evidence="6">The sequence shown here is derived from an EMBL/GenBank/DDBJ whole genome shotgun (WGS) entry which is preliminary data.</text>
</comment>
<dbReference type="InterPro" id="IPR036271">
    <property type="entry name" value="Tet_transcr_reg_TetR-rel_C_sf"/>
</dbReference>
<dbReference type="RefSeq" id="WP_185050377.1">
    <property type="nucleotide sequence ID" value="NZ_BAABIX010000001.1"/>
</dbReference>
<keyword evidence="7" id="KW-1185">Reference proteome</keyword>
<dbReference type="SUPFAM" id="SSF48498">
    <property type="entry name" value="Tetracyclin repressor-like, C-terminal domain"/>
    <property type="match status" value="1"/>
</dbReference>
<dbReference type="InterPro" id="IPR001647">
    <property type="entry name" value="HTH_TetR"/>
</dbReference>
<dbReference type="GO" id="GO:0003700">
    <property type="term" value="F:DNA-binding transcription factor activity"/>
    <property type="evidence" value="ECO:0007669"/>
    <property type="project" value="TreeGrafter"/>
</dbReference>
<dbReference type="Proteomes" id="UP000578449">
    <property type="component" value="Unassembled WGS sequence"/>
</dbReference>
<evidence type="ECO:0000259" key="5">
    <source>
        <dbReference type="PROSITE" id="PS50977"/>
    </source>
</evidence>
<evidence type="ECO:0000256" key="4">
    <source>
        <dbReference type="PROSITE-ProRule" id="PRU00335"/>
    </source>
</evidence>
<reference evidence="6 7" key="1">
    <citation type="submission" date="2020-08" db="EMBL/GenBank/DDBJ databases">
        <title>Genomic Encyclopedia of Type Strains, Phase IV (KMG-IV): sequencing the most valuable type-strain genomes for metagenomic binning, comparative biology and taxonomic classification.</title>
        <authorList>
            <person name="Goeker M."/>
        </authorList>
    </citation>
    <scope>NUCLEOTIDE SEQUENCE [LARGE SCALE GENOMIC DNA]</scope>
    <source>
        <strain evidence="6 7">DSM 45615</strain>
    </source>
</reference>
<dbReference type="EMBL" id="JACHGN010000006">
    <property type="protein sequence ID" value="MBB5133405.1"/>
    <property type="molecule type" value="Genomic_DNA"/>
</dbReference>
<dbReference type="Gene3D" id="1.10.10.60">
    <property type="entry name" value="Homeodomain-like"/>
    <property type="match status" value="1"/>
</dbReference>
<feature type="DNA-binding region" description="H-T-H motif" evidence="4">
    <location>
        <begin position="38"/>
        <end position="57"/>
    </location>
</feature>
<dbReference type="PANTHER" id="PTHR30055:SF234">
    <property type="entry name" value="HTH-TYPE TRANSCRIPTIONAL REGULATOR BETI"/>
    <property type="match status" value="1"/>
</dbReference>
<dbReference type="Pfam" id="PF17932">
    <property type="entry name" value="TetR_C_24"/>
    <property type="match status" value="1"/>
</dbReference>
<keyword evidence="1" id="KW-0805">Transcription regulation</keyword>
<evidence type="ECO:0000313" key="7">
    <source>
        <dbReference type="Proteomes" id="UP000578449"/>
    </source>
</evidence>
<organism evidence="6 7">
    <name type="scientific">Thermocatellispora tengchongensis</name>
    <dbReference type="NCBI Taxonomy" id="1073253"/>
    <lineage>
        <taxon>Bacteria</taxon>
        <taxon>Bacillati</taxon>
        <taxon>Actinomycetota</taxon>
        <taxon>Actinomycetes</taxon>
        <taxon>Streptosporangiales</taxon>
        <taxon>Streptosporangiaceae</taxon>
        <taxon>Thermocatellispora</taxon>
    </lineage>
</organism>
<evidence type="ECO:0000256" key="2">
    <source>
        <dbReference type="ARBA" id="ARBA00023125"/>
    </source>
</evidence>
<accession>A0A840PBM9</accession>
<evidence type="ECO:0000256" key="3">
    <source>
        <dbReference type="ARBA" id="ARBA00023163"/>
    </source>
</evidence>
<feature type="domain" description="HTH tetR-type" evidence="5">
    <location>
        <begin position="15"/>
        <end position="75"/>
    </location>
</feature>
<keyword evidence="3" id="KW-0804">Transcription</keyword>
<dbReference type="Gene3D" id="1.10.357.10">
    <property type="entry name" value="Tetracycline Repressor, domain 2"/>
    <property type="match status" value="1"/>
</dbReference>
<dbReference type="Pfam" id="PF00440">
    <property type="entry name" value="TetR_N"/>
    <property type="match status" value="1"/>
</dbReference>